<feature type="transmembrane region" description="Helical" evidence="1">
    <location>
        <begin position="38"/>
        <end position="59"/>
    </location>
</feature>
<dbReference type="RefSeq" id="YP_010653992.1">
    <property type="nucleotide sequence ID" value="NC_070805.1"/>
</dbReference>
<evidence type="ECO:0000313" key="2">
    <source>
        <dbReference type="EMBL" id="QFG13485.1"/>
    </source>
</evidence>
<dbReference type="KEGG" id="vg:77929830"/>
<dbReference type="EMBL" id="MN234218">
    <property type="protein sequence ID" value="QFG13485.1"/>
    <property type="molecule type" value="Genomic_DNA"/>
</dbReference>
<keyword evidence="1" id="KW-0472">Membrane</keyword>
<dbReference type="Proteomes" id="UP000326082">
    <property type="component" value="Segment"/>
</dbReference>
<sequence>MTIKNWFLLWVLLSVVLALAVIPLIAASGDSRSWQGRVFFGGLAYLSVIAWCVTVTLAASA</sequence>
<dbReference type="GeneID" id="77929830"/>
<name>A0A5J6TRN2_9CAUD</name>
<feature type="transmembrane region" description="Helical" evidence="1">
    <location>
        <begin position="6"/>
        <end position="26"/>
    </location>
</feature>
<protein>
    <submittedName>
        <fullName evidence="2">Uncharacterized protein</fullName>
    </submittedName>
</protein>
<reference evidence="2 3" key="1">
    <citation type="submission" date="2019-07" db="EMBL/GenBank/DDBJ databases">
        <authorList>
            <person name="Lauer M.J."/>
            <person name="Stoner T.H."/>
            <person name="Garlena R.A."/>
            <person name="Russell D.A."/>
            <person name="Pope W.H."/>
            <person name="Jacobs-Sera D."/>
            <person name="Hatfull G.F."/>
        </authorList>
    </citation>
    <scope>NUCLEOTIDE SEQUENCE [LARGE SCALE GENOMIC DNA]</scope>
</reference>
<organism evidence="2 3">
    <name type="scientific">Gordonia phage Powerball</name>
    <dbReference type="NCBI Taxonomy" id="2599847"/>
    <lineage>
        <taxon>Viruses</taxon>
        <taxon>Duplodnaviria</taxon>
        <taxon>Heunggongvirae</taxon>
        <taxon>Uroviricota</taxon>
        <taxon>Caudoviricetes</taxon>
        <taxon>Powerballvirus</taxon>
        <taxon>Powerballvirus powerball</taxon>
    </lineage>
</organism>
<keyword evidence="3" id="KW-1185">Reference proteome</keyword>
<keyword evidence="1" id="KW-1133">Transmembrane helix</keyword>
<accession>A0A5J6TRN2</accession>
<proteinExistence type="predicted"/>
<evidence type="ECO:0000256" key="1">
    <source>
        <dbReference type="SAM" id="Phobius"/>
    </source>
</evidence>
<gene>
    <name evidence="2" type="primary">53</name>
    <name evidence="2" type="ORF">PBI_POWERBALL_53</name>
</gene>
<evidence type="ECO:0000313" key="3">
    <source>
        <dbReference type="Proteomes" id="UP000326082"/>
    </source>
</evidence>
<keyword evidence="1" id="KW-0812">Transmembrane</keyword>